<dbReference type="RefSeq" id="XP_007674708.1">
    <property type="nucleotide sequence ID" value="XM_007676518.1"/>
</dbReference>
<dbReference type="InterPro" id="IPR050230">
    <property type="entry name" value="CALM/Myosin/TropC-like"/>
</dbReference>
<name>M2MNK1_BAUPA</name>
<dbReference type="eggNOG" id="KOG0028">
    <property type="taxonomic scope" value="Eukaryota"/>
</dbReference>
<evidence type="ECO:0000256" key="4">
    <source>
        <dbReference type="SAM" id="MobiDB-lite"/>
    </source>
</evidence>
<feature type="non-terminal residue" evidence="5">
    <location>
        <position position="204"/>
    </location>
</feature>
<sequence length="204" mass="22032">MAPKRKQPATTTTTSSKSAAATTTTAPKPRRSKLAKDNDLTAEEETEIHEAFALFCTSADAKKSRIATSEVPRCLIALNAPAANAAEKREIVDTLDPENTGWVGYEHFVAVAALKMHQVRDSKRREGGGGGGGGVDEEVRKAYALFTKGEEREIDMRDLRRVAGELREEVPEAVLRDMLREATGGGLGGVSMEDFEGVMRRAGV</sequence>
<dbReference type="GO" id="GO:0016460">
    <property type="term" value="C:myosin II complex"/>
    <property type="evidence" value="ECO:0007669"/>
    <property type="project" value="TreeGrafter"/>
</dbReference>
<dbReference type="PANTHER" id="PTHR23048:SF59">
    <property type="entry name" value="EF-HAND SUPERFAMILY PROTEIN"/>
    <property type="match status" value="1"/>
</dbReference>
<organism evidence="5 6">
    <name type="scientific">Baudoinia panamericana (strain UAMH 10762)</name>
    <name type="common">Angels' share fungus</name>
    <name type="synonym">Baudoinia compniacensis (strain UAMH 10762)</name>
    <dbReference type="NCBI Taxonomy" id="717646"/>
    <lineage>
        <taxon>Eukaryota</taxon>
        <taxon>Fungi</taxon>
        <taxon>Dikarya</taxon>
        <taxon>Ascomycota</taxon>
        <taxon>Pezizomycotina</taxon>
        <taxon>Dothideomycetes</taxon>
        <taxon>Dothideomycetidae</taxon>
        <taxon>Mycosphaerellales</taxon>
        <taxon>Teratosphaeriaceae</taxon>
        <taxon>Baudoinia</taxon>
    </lineage>
</organism>
<dbReference type="HOGENOM" id="CLU_061288_5_1_1"/>
<evidence type="ECO:0000256" key="3">
    <source>
        <dbReference type="ARBA" id="ARBA00022837"/>
    </source>
</evidence>
<feature type="compositionally biased region" description="Low complexity" evidence="4">
    <location>
        <begin position="8"/>
        <end position="27"/>
    </location>
</feature>
<protein>
    <recommendedName>
        <fullName evidence="1">Calmodulin</fullName>
    </recommendedName>
</protein>
<evidence type="ECO:0000313" key="6">
    <source>
        <dbReference type="Proteomes" id="UP000011761"/>
    </source>
</evidence>
<feature type="region of interest" description="Disordered" evidence="4">
    <location>
        <begin position="1"/>
        <end position="43"/>
    </location>
</feature>
<dbReference type="EMBL" id="KB445553">
    <property type="protein sequence ID" value="EMC98266.1"/>
    <property type="molecule type" value="Genomic_DNA"/>
</dbReference>
<evidence type="ECO:0000256" key="2">
    <source>
        <dbReference type="ARBA" id="ARBA00022737"/>
    </source>
</evidence>
<dbReference type="AlphaFoldDB" id="M2MNK1"/>
<accession>M2MNK1</accession>
<dbReference type="STRING" id="717646.M2MNK1"/>
<dbReference type="OrthoDB" id="26525at2759"/>
<dbReference type="KEGG" id="bcom:BAUCODRAFT_86743"/>
<dbReference type="OMA" id="FHDVMTR"/>
<dbReference type="Proteomes" id="UP000011761">
    <property type="component" value="Unassembled WGS sequence"/>
</dbReference>
<dbReference type="InterPro" id="IPR011992">
    <property type="entry name" value="EF-hand-dom_pair"/>
</dbReference>
<proteinExistence type="predicted"/>
<gene>
    <name evidence="5" type="ORF">BAUCODRAFT_86743</name>
</gene>
<keyword evidence="2" id="KW-0677">Repeat</keyword>
<evidence type="ECO:0000313" key="5">
    <source>
        <dbReference type="EMBL" id="EMC98266.1"/>
    </source>
</evidence>
<dbReference type="Gene3D" id="1.10.238.10">
    <property type="entry name" value="EF-hand"/>
    <property type="match status" value="1"/>
</dbReference>
<keyword evidence="3" id="KW-0106">Calcium</keyword>
<dbReference type="SUPFAM" id="SSF47473">
    <property type="entry name" value="EF-hand"/>
    <property type="match status" value="1"/>
</dbReference>
<keyword evidence="6" id="KW-1185">Reference proteome</keyword>
<evidence type="ECO:0000256" key="1">
    <source>
        <dbReference type="ARBA" id="ARBA00020786"/>
    </source>
</evidence>
<dbReference type="GeneID" id="19117434"/>
<dbReference type="PANTHER" id="PTHR23048">
    <property type="entry name" value="MYOSIN LIGHT CHAIN 1, 3"/>
    <property type="match status" value="1"/>
</dbReference>
<reference evidence="5 6" key="1">
    <citation type="journal article" date="2012" name="PLoS Pathog.">
        <title>Diverse lifestyles and strategies of plant pathogenesis encoded in the genomes of eighteen Dothideomycetes fungi.</title>
        <authorList>
            <person name="Ohm R.A."/>
            <person name="Feau N."/>
            <person name="Henrissat B."/>
            <person name="Schoch C.L."/>
            <person name="Horwitz B.A."/>
            <person name="Barry K.W."/>
            <person name="Condon B.J."/>
            <person name="Copeland A.C."/>
            <person name="Dhillon B."/>
            <person name="Glaser F."/>
            <person name="Hesse C.N."/>
            <person name="Kosti I."/>
            <person name="LaButti K."/>
            <person name="Lindquist E.A."/>
            <person name="Lucas S."/>
            <person name="Salamov A.A."/>
            <person name="Bradshaw R.E."/>
            <person name="Ciuffetti L."/>
            <person name="Hamelin R.C."/>
            <person name="Kema G.H.J."/>
            <person name="Lawrence C."/>
            <person name="Scott J.A."/>
            <person name="Spatafora J.W."/>
            <person name="Turgeon B.G."/>
            <person name="de Wit P.J.G.M."/>
            <person name="Zhong S."/>
            <person name="Goodwin S.B."/>
            <person name="Grigoriev I.V."/>
        </authorList>
    </citation>
    <scope>NUCLEOTIDE SEQUENCE [LARGE SCALE GENOMIC DNA]</scope>
    <source>
        <strain evidence="5 6">UAMH 10762</strain>
    </source>
</reference>